<keyword evidence="1" id="KW-0472">Membrane</keyword>
<keyword evidence="3" id="KW-1185">Reference proteome</keyword>
<evidence type="ECO:0008006" key="4">
    <source>
        <dbReference type="Google" id="ProtNLM"/>
    </source>
</evidence>
<evidence type="ECO:0000313" key="2">
    <source>
        <dbReference type="EMBL" id="MDQ0485318.1"/>
    </source>
</evidence>
<reference evidence="2 3" key="1">
    <citation type="submission" date="2023-07" db="EMBL/GenBank/DDBJ databases">
        <title>Genomic Encyclopedia of Type Strains, Phase IV (KMG-IV): sequencing the most valuable type-strain genomes for metagenomic binning, comparative biology and taxonomic classification.</title>
        <authorList>
            <person name="Goeker M."/>
        </authorList>
    </citation>
    <scope>NUCLEOTIDE SEQUENCE [LARGE SCALE GENOMIC DNA]</scope>
    <source>
        <strain evidence="2 3">DSM 40573</strain>
    </source>
</reference>
<evidence type="ECO:0000256" key="1">
    <source>
        <dbReference type="SAM" id="Phobius"/>
    </source>
</evidence>
<feature type="transmembrane region" description="Helical" evidence="1">
    <location>
        <begin position="144"/>
        <end position="165"/>
    </location>
</feature>
<dbReference type="Proteomes" id="UP001236795">
    <property type="component" value="Unassembled WGS sequence"/>
</dbReference>
<name>A0ABU0KAE2_9ACTN</name>
<proteinExistence type="predicted"/>
<protein>
    <recommendedName>
        <fullName evidence="4">Integral membrane protein</fullName>
    </recommendedName>
</protein>
<feature type="transmembrane region" description="Helical" evidence="1">
    <location>
        <begin position="80"/>
        <end position="98"/>
    </location>
</feature>
<keyword evidence="1" id="KW-0812">Transmembrane</keyword>
<feature type="transmembrane region" description="Helical" evidence="1">
    <location>
        <begin position="36"/>
        <end position="59"/>
    </location>
</feature>
<sequence>MGWSYKVHGGIALALSALFLLSAVLAWMPWASWPAGMTWMAAAALSLPVALAAVGRVLLTRADRKTLWLSFRCLPGRLQAVLGVLAVTGVLMAVIGASQENNLQTDGVEDGRHYVYDTTPLHRGRAEVSSSAYADVLRREQRSLMPVFGAVLAGGAYAVFTAGELRRADARAKRTPAA</sequence>
<dbReference type="EMBL" id="JAUSWC010000001">
    <property type="protein sequence ID" value="MDQ0485318.1"/>
    <property type="molecule type" value="Genomic_DNA"/>
</dbReference>
<accession>A0ABU0KAE2</accession>
<gene>
    <name evidence="2" type="ORF">QO019_000148</name>
</gene>
<comment type="caution">
    <text evidence="2">The sequence shown here is derived from an EMBL/GenBank/DDBJ whole genome shotgun (WGS) entry which is preliminary data.</text>
</comment>
<dbReference type="RefSeq" id="WP_019521873.1">
    <property type="nucleotide sequence ID" value="NZ_JAUSWC010000001.1"/>
</dbReference>
<evidence type="ECO:0000313" key="3">
    <source>
        <dbReference type="Proteomes" id="UP001236795"/>
    </source>
</evidence>
<keyword evidence="1" id="KW-1133">Transmembrane helix</keyword>
<organism evidence="2 3">
    <name type="scientific">Streptomyces thermodiastaticus</name>
    <dbReference type="NCBI Taxonomy" id="44061"/>
    <lineage>
        <taxon>Bacteria</taxon>
        <taxon>Bacillati</taxon>
        <taxon>Actinomycetota</taxon>
        <taxon>Actinomycetes</taxon>
        <taxon>Kitasatosporales</taxon>
        <taxon>Streptomycetaceae</taxon>
        <taxon>Streptomyces</taxon>
    </lineage>
</organism>